<keyword evidence="1" id="KW-0732">Signal</keyword>
<evidence type="ECO:0000256" key="1">
    <source>
        <dbReference type="SAM" id="SignalP"/>
    </source>
</evidence>
<dbReference type="EMBL" id="JBCLYO010000001">
    <property type="protein sequence ID" value="KAL0095995.1"/>
    <property type="molecule type" value="Genomic_DNA"/>
</dbReference>
<reference evidence="2 3" key="1">
    <citation type="submission" date="2024-04" db="EMBL/GenBank/DDBJ databases">
        <title>Symmetric and asymmetric DNA N6-adenine methylation regulates different biological responses in Mucorales.</title>
        <authorList>
            <consortium name="Lawrence Berkeley National Laboratory"/>
            <person name="Lax C."/>
            <person name="Mondo S.J."/>
            <person name="Osorio-Concepcion M."/>
            <person name="Muszewska A."/>
            <person name="Corrochano-Luque M."/>
            <person name="Gutierrez G."/>
            <person name="Riley R."/>
            <person name="Lipzen A."/>
            <person name="Guo J."/>
            <person name="Hundley H."/>
            <person name="Amirebrahimi M."/>
            <person name="Ng V."/>
            <person name="Lorenzo-Gutierrez D."/>
            <person name="Binder U."/>
            <person name="Yang J."/>
            <person name="Song Y."/>
            <person name="Canovas D."/>
            <person name="Navarro E."/>
            <person name="Freitag M."/>
            <person name="Gabaldon T."/>
            <person name="Grigoriev I.V."/>
            <person name="Corrochano L.M."/>
            <person name="Nicolas F.E."/>
            <person name="Garre V."/>
        </authorList>
    </citation>
    <scope>NUCLEOTIDE SEQUENCE [LARGE SCALE GENOMIC DNA]</scope>
    <source>
        <strain evidence="2 3">L51</strain>
    </source>
</reference>
<protein>
    <submittedName>
        <fullName evidence="2">Uncharacterized protein</fullName>
    </submittedName>
</protein>
<comment type="caution">
    <text evidence="2">The sequence shown here is derived from an EMBL/GenBank/DDBJ whole genome shotgun (WGS) entry which is preliminary data.</text>
</comment>
<keyword evidence="3" id="KW-1185">Reference proteome</keyword>
<evidence type="ECO:0000313" key="2">
    <source>
        <dbReference type="EMBL" id="KAL0095995.1"/>
    </source>
</evidence>
<accession>A0ABR3BEK5</accession>
<name>A0ABR3BEK5_PHYBL</name>
<organism evidence="2 3">
    <name type="scientific">Phycomyces blakesleeanus</name>
    <dbReference type="NCBI Taxonomy" id="4837"/>
    <lineage>
        <taxon>Eukaryota</taxon>
        <taxon>Fungi</taxon>
        <taxon>Fungi incertae sedis</taxon>
        <taxon>Mucoromycota</taxon>
        <taxon>Mucoromycotina</taxon>
        <taxon>Mucoromycetes</taxon>
        <taxon>Mucorales</taxon>
        <taxon>Phycomycetaceae</taxon>
        <taxon>Phycomyces</taxon>
    </lineage>
</organism>
<gene>
    <name evidence="2" type="ORF">J3Q64DRAFT_1843586</name>
</gene>
<evidence type="ECO:0000313" key="3">
    <source>
        <dbReference type="Proteomes" id="UP001448207"/>
    </source>
</evidence>
<dbReference type="Proteomes" id="UP001448207">
    <property type="component" value="Unassembled WGS sequence"/>
</dbReference>
<feature type="chain" id="PRO_5045398575" evidence="1">
    <location>
        <begin position="20"/>
        <end position="187"/>
    </location>
</feature>
<proteinExistence type="predicted"/>
<feature type="signal peptide" evidence="1">
    <location>
        <begin position="1"/>
        <end position="19"/>
    </location>
</feature>
<sequence length="187" mass="17930">MQFKILALFLAIAFVVVNSQGVAAPALTSLASKIGWLENSNNPQKTELIQSAESAYSRISAALAIQTSAPTGSVSGADTTGAGATGAAVGAQSSSTDAAAGGVAATTSSIESAASSAAEATSSVAEASSSAHGVVNSLESKATSIAAAATSAVGDHTSAGVRVASDLVVQMTAIAGLIVATCVALMA</sequence>